<keyword evidence="3" id="KW-1185">Reference proteome</keyword>
<accession>A0ABS5SAC7</accession>
<dbReference type="InterPro" id="IPR050595">
    <property type="entry name" value="Bact_response_regulator"/>
</dbReference>
<evidence type="ECO:0000313" key="2">
    <source>
        <dbReference type="EMBL" id="MBT0652324.1"/>
    </source>
</evidence>
<sequence length="245" mass="27423">MAATANERELWIVGLGDRPERGEIVARYLAAAGYGTRIAEPHELASGRPLGVVLDLSPHSTDGWGILLAMKHDPATRDIPVLPVFLSERGRVGGVFPVSGFFTLPVDSDYLAERLAVFGLTEDVDDYDLQALIISRKGEERVARTVETLGFEVVNAYTGKEGMALATTGRQYLIFCTLMLPDMSAFELVDRYRLYPQTRNIPFFVLVKDGMKQGERGAMSRQIEHLVRKKELSQEEFLSYLRRRA</sequence>
<dbReference type="PANTHER" id="PTHR44591:SF25">
    <property type="entry name" value="CHEMOTAXIS TWO-COMPONENT RESPONSE REGULATOR"/>
    <property type="match status" value="1"/>
</dbReference>
<organism evidence="2 3">
    <name type="scientific">Geomobilimonas luticola</name>
    <dbReference type="NCBI Taxonomy" id="1114878"/>
    <lineage>
        <taxon>Bacteria</taxon>
        <taxon>Pseudomonadati</taxon>
        <taxon>Thermodesulfobacteriota</taxon>
        <taxon>Desulfuromonadia</taxon>
        <taxon>Geobacterales</taxon>
        <taxon>Geobacteraceae</taxon>
        <taxon>Geomobilimonas</taxon>
    </lineage>
</organism>
<gene>
    <name evidence="2" type="ORF">KI810_04595</name>
</gene>
<reference evidence="2 3" key="1">
    <citation type="submission" date="2021-05" db="EMBL/GenBank/DDBJ databases">
        <title>The draft genome of Geobacter luticola JCM 17780.</title>
        <authorList>
            <person name="Xu Z."/>
            <person name="Masuda Y."/>
            <person name="Itoh H."/>
            <person name="Senoo K."/>
        </authorList>
    </citation>
    <scope>NUCLEOTIDE SEQUENCE [LARGE SCALE GENOMIC DNA]</scope>
    <source>
        <strain evidence="2 3">JCM 17780</strain>
    </source>
</reference>
<dbReference type="InterPro" id="IPR011006">
    <property type="entry name" value="CheY-like_superfamily"/>
</dbReference>
<protein>
    <submittedName>
        <fullName evidence="2">Response regulator</fullName>
    </submittedName>
</protein>
<keyword evidence="1" id="KW-0597">Phosphoprotein</keyword>
<dbReference type="Gene3D" id="3.40.50.2300">
    <property type="match status" value="1"/>
</dbReference>
<dbReference type="SUPFAM" id="SSF52172">
    <property type="entry name" value="CheY-like"/>
    <property type="match status" value="1"/>
</dbReference>
<evidence type="ECO:0000256" key="1">
    <source>
        <dbReference type="ARBA" id="ARBA00022553"/>
    </source>
</evidence>
<name>A0ABS5SAC7_9BACT</name>
<evidence type="ECO:0000313" key="3">
    <source>
        <dbReference type="Proteomes" id="UP000756860"/>
    </source>
</evidence>
<dbReference type="Proteomes" id="UP000756860">
    <property type="component" value="Unassembled WGS sequence"/>
</dbReference>
<dbReference type="EMBL" id="JAHCVK010000001">
    <property type="protein sequence ID" value="MBT0652324.1"/>
    <property type="molecule type" value="Genomic_DNA"/>
</dbReference>
<comment type="caution">
    <text evidence="2">The sequence shown here is derived from an EMBL/GenBank/DDBJ whole genome shotgun (WGS) entry which is preliminary data.</text>
</comment>
<dbReference type="PANTHER" id="PTHR44591">
    <property type="entry name" value="STRESS RESPONSE REGULATOR PROTEIN 1"/>
    <property type="match status" value="1"/>
</dbReference>
<dbReference type="RefSeq" id="WP_214174276.1">
    <property type="nucleotide sequence ID" value="NZ_JAHCVK010000001.1"/>
</dbReference>
<proteinExistence type="predicted"/>